<keyword evidence="4" id="KW-1185">Reference proteome</keyword>
<organism evidence="4">
    <name type="scientific">Caenorhabditis remanei</name>
    <name type="common">Caenorhabditis vulgaris</name>
    <dbReference type="NCBI Taxonomy" id="31234"/>
    <lineage>
        <taxon>Eukaryota</taxon>
        <taxon>Metazoa</taxon>
        <taxon>Ecdysozoa</taxon>
        <taxon>Nematoda</taxon>
        <taxon>Chromadorea</taxon>
        <taxon>Rhabditida</taxon>
        <taxon>Rhabditina</taxon>
        <taxon>Rhabditomorpha</taxon>
        <taxon>Rhabditoidea</taxon>
        <taxon>Rhabditidae</taxon>
        <taxon>Peloderinae</taxon>
        <taxon>Caenorhabditis</taxon>
    </lineage>
</organism>
<keyword evidence="2" id="KW-0732">Signal</keyword>
<feature type="transmembrane region" description="Helical" evidence="1">
    <location>
        <begin position="30"/>
        <end position="53"/>
    </location>
</feature>
<dbReference type="Proteomes" id="UP000008281">
    <property type="component" value="Unassembled WGS sequence"/>
</dbReference>
<reference evidence="3" key="1">
    <citation type="submission" date="2007-07" db="EMBL/GenBank/DDBJ databases">
        <title>PCAP assembly of the Caenorhabditis remanei genome.</title>
        <authorList>
            <consortium name="The Caenorhabditis remanei Sequencing Consortium"/>
            <person name="Wilson R.K."/>
        </authorList>
    </citation>
    <scope>NUCLEOTIDE SEQUENCE [LARGE SCALE GENOMIC DNA]</scope>
    <source>
        <strain evidence="3">PB4641</strain>
    </source>
</reference>
<dbReference type="EMBL" id="DS268512">
    <property type="protein sequence ID" value="EFO84089.1"/>
    <property type="molecule type" value="Genomic_DNA"/>
</dbReference>
<keyword evidence="1" id="KW-1133">Transmembrane helix</keyword>
<keyword evidence="1" id="KW-0812">Transmembrane</keyword>
<protein>
    <submittedName>
        <fullName evidence="3">Uncharacterized protein</fullName>
    </submittedName>
</protein>
<evidence type="ECO:0000256" key="2">
    <source>
        <dbReference type="SAM" id="SignalP"/>
    </source>
</evidence>
<evidence type="ECO:0000256" key="1">
    <source>
        <dbReference type="SAM" id="Phobius"/>
    </source>
</evidence>
<proteinExistence type="predicted"/>
<evidence type="ECO:0000313" key="3">
    <source>
        <dbReference type="EMBL" id="EFO84089.1"/>
    </source>
</evidence>
<dbReference type="InParanoid" id="E3N2B4"/>
<feature type="signal peptide" evidence="2">
    <location>
        <begin position="1"/>
        <end position="20"/>
    </location>
</feature>
<evidence type="ECO:0000313" key="4">
    <source>
        <dbReference type="Proteomes" id="UP000008281"/>
    </source>
</evidence>
<dbReference type="OMA" id="FILTISW"/>
<name>E3N2B4_CAERE</name>
<gene>
    <name evidence="3" type="ORF">CRE_16933</name>
</gene>
<feature type="chain" id="PRO_5005673544" evidence="2">
    <location>
        <begin position="21"/>
        <end position="68"/>
    </location>
</feature>
<accession>E3N2B4</accession>
<dbReference type="HOGENOM" id="CLU_2814716_0_0_1"/>
<sequence length="68" mass="7532">MLNWILSIFILTISWSITNAEELTENGRVAAWIIILGVCGGIAVSASIAGGVFMMRRRQQQNEIIVVR</sequence>
<dbReference type="AlphaFoldDB" id="E3N2B4"/>
<keyword evidence="1" id="KW-0472">Membrane</keyword>